<dbReference type="Proteomes" id="UP001491552">
    <property type="component" value="Unassembled WGS sequence"/>
</dbReference>
<keyword evidence="6" id="KW-1185">Reference proteome</keyword>
<dbReference type="SMART" id="SM00895">
    <property type="entry name" value="FCD"/>
    <property type="match status" value="1"/>
</dbReference>
<organism evidence="5 6">
    <name type="scientific">Faecousia intestinalis</name>
    <dbReference type="NCBI Taxonomy" id="3133167"/>
    <lineage>
        <taxon>Bacteria</taxon>
        <taxon>Bacillati</taxon>
        <taxon>Bacillota</taxon>
        <taxon>Clostridia</taxon>
        <taxon>Eubacteriales</taxon>
        <taxon>Oscillospiraceae</taxon>
        <taxon>Faecousia</taxon>
    </lineage>
</organism>
<dbReference type="PANTHER" id="PTHR43537">
    <property type="entry name" value="TRANSCRIPTIONAL REGULATOR, GNTR FAMILY"/>
    <property type="match status" value="1"/>
</dbReference>
<evidence type="ECO:0000256" key="3">
    <source>
        <dbReference type="ARBA" id="ARBA00023163"/>
    </source>
</evidence>
<dbReference type="EMBL" id="JBBMFF010000253">
    <property type="protein sequence ID" value="MEQ2511954.1"/>
    <property type="molecule type" value="Genomic_DNA"/>
</dbReference>
<sequence>MMIPIDKMSTTDKVIESIRSYIQEPGRNPGEKLPTENELGKQLGVGRSSIREALRVLQTMGYVTIVHGKGAFIKACQPSSEEAERWFEGNIFALRDIYMVREALEPLVAREAARHITEEALAELRQIVDQTAHAAALPPEDANANLMAQLDEKFHEKICESTNNPFLVSLYKQFIPALHTYRLNSFAILKNCSNVVEPHRRIMEALAQHDAEAADLEMRQHMRISKNDTREAARSAGMDAQF</sequence>
<dbReference type="Gene3D" id="1.20.120.530">
    <property type="entry name" value="GntR ligand-binding domain-like"/>
    <property type="match status" value="1"/>
</dbReference>
<evidence type="ECO:0000256" key="1">
    <source>
        <dbReference type="ARBA" id="ARBA00023015"/>
    </source>
</evidence>
<evidence type="ECO:0000256" key="2">
    <source>
        <dbReference type="ARBA" id="ARBA00023125"/>
    </source>
</evidence>
<dbReference type="PANTHER" id="PTHR43537:SF24">
    <property type="entry name" value="GLUCONATE OPERON TRANSCRIPTIONAL REPRESSOR"/>
    <property type="match status" value="1"/>
</dbReference>
<protein>
    <submittedName>
        <fullName evidence="5">FadR/GntR family transcriptional regulator</fullName>
    </submittedName>
</protein>
<dbReference type="InterPro" id="IPR000524">
    <property type="entry name" value="Tscrpt_reg_HTH_GntR"/>
</dbReference>
<reference evidence="5 6" key="1">
    <citation type="submission" date="2024-03" db="EMBL/GenBank/DDBJ databases">
        <title>Human intestinal bacterial collection.</title>
        <authorList>
            <person name="Pauvert C."/>
            <person name="Hitch T.C.A."/>
            <person name="Clavel T."/>
        </authorList>
    </citation>
    <scope>NUCLEOTIDE SEQUENCE [LARGE SCALE GENOMIC DNA]</scope>
    <source>
        <strain evidence="5 6">CLA-AA-H192</strain>
    </source>
</reference>
<dbReference type="RefSeq" id="WP_349136657.1">
    <property type="nucleotide sequence ID" value="NZ_JBBMFF010000253.1"/>
</dbReference>
<dbReference type="CDD" id="cd07377">
    <property type="entry name" value="WHTH_GntR"/>
    <property type="match status" value="1"/>
</dbReference>
<accession>A0ABV1G971</accession>
<dbReference type="InterPro" id="IPR036388">
    <property type="entry name" value="WH-like_DNA-bd_sf"/>
</dbReference>
<keyword evidence="1" id="KW-0805">Transcription regulation</keyword>
<keyword evidence="3" id="KW-0804">Transcription</keyword>
<keyword evidence="2" id="KW-0238">DNA-binding</keyword>
<dbReference type="Pfam" id="PF00392">
    <property type="entry name" value="GntR"/>
    <property type="match status" value="1"/>
</dbReference>
<dbReference type="PRINTS" id="PR00035">
    <property type="entry name" value="HTHGNTR"/>
</dbReference>
<evidence type="ECO:0000313" key="5">
    <source>
        <dbReference type="EMBL" id="MEQ2511954.1"/>
    </source>
</evidence>
<gene>
    <name evidence="5" type="ORF">WMO66_12005</name>
</gene>
<comment type="caution">
    <text evidence="5">The sequence shown here is derived from an EMBL/GenBank/DDBJ whole genome shotgun (WGS) entry which is preliminary data.</text>
</comment>
<dbReference type="InterPro" id="IPR011711">
    <property type="entry name" value="GntR_C"/>
</dbReference>
<dbReference type="Gene3D" id="1.10.10.10">
    <property type="entry name" value="Winged helix-like DNA-binding domain superfamily/Winged helix DNA-binding domain"/>
    <property type="match status" value="1"/>
</dbReference>
<evidence type="ECO:0000313" key="6">
    <source>
        <dbReference type="Proteomes" id="UP001491552"/>
    </source>
</evidence>
<dbReference type="InterPro" id="IPR036390">
    <property type="entry name" value="WH_DNA-bd_sf"/>
</dbReference>
<dbReference type="SUPFAM" id="SSF46785">
    <property type="entry name" value="Winged helix' DNA-binding domain"/>
    <property type="match status" value="1"/>
</dbReference>
<name>A0ABV1G971_9FIRM</name>
<dbReference type="SMART" id="SM00345">
    <property type="entry name" value="HTH_GNTR"/>
    <property type="match status" value="1"/>
</dbReference>
<evidence type="ECO:0000259" key="4">
    <source>
        <dbReference type="PROSITE" id="PS50949"/>
    </source>
</evidence>
<dbReference type="PROSITE" id="PS50949">
    <property type="entry name" value="HTH_GNTR"/>
    <property type="match status" value="1"/>
</dbReference>
<dbReference type="InterPro" id="IPR008920">
    <property type="entry name" value="TF_FadR/GntR_C"/>
</dbReference>
<feature type="domain" description="HTH gntR-type" evidence="4">
    <location>
        <begin position="8"/>
        <end position="76"/>
    </location>
</feature>
<dbReference type="SUPFAM" id="SSF48008">
    <property type="entry name" value="GntR ligand-binding domain-like"/>
    <property type="match status" value="1"/>
</dbReference>
<dbReference type="Pfam" id="PF07729">
    <property type="entry name" value="FCD"/>
    <property type="match status" value="1"/>
</dbReference>
<proteinExistence type="predicted"/>